<accession>A0A3D6BQT6</accession>
<dbReference type="EMBL" id="DPRK01000087">
    <property type="protein sequence ID" value="HCY80997.1"/>
    <property type="molecule type" value="Genomic_DNA"/>
</dbReference>
<sequence length="200" mass="23237">MKKFKEHLNEAEYDGRKVTLNKPFRSTDKKKKFYVYVKNEKGNVIKLGFGDPGMEIKRDDPGRRKNFRARHQCDTDPGPKWKARYWSCKFWEPGKSVTDLLDDVQLEEDTLYETPFAVDTIKYGETPGVFTKGIWKFKYRVPTRPSPALGVVDDGDFIFKGTYGKALKALHNLFKKMNKPNIKQAGVELDPRSRPLKKKK</sequence>
<gene>
    <name evidence="1" type="ORF">DHV22_05005</name>
</gene>
<organism evidence="1 2">
    <name type="scientific">Xanthomarina gelatinilytica</name>
    <dbReference type="NCBI Taxonomy" id="1137281"/>
    <lineage>
        <taxon>Bacteria</taxon>
        <taxon>Pseudomonadati</taxon>
        <taxon>Bacteroidota</taxon>
        <taxon>Flavobacteriia</taxon>
        <taxon>Flavobacteriales</taxon>
        <taxon>Flavobacteriaceae</taxon>
        <taxon>Xanthomarina</taxon>
    </lineage>
</organism>
<proteinExistence type="predicted"/>
<name>A0A3D6BQT6_9FLAO</name>
<dbReference type="Proteomes" id="UP000263268">
    <property type="component" value="Unassembled WGS sequence"/>
</dbReference>
<comment type="caution">
    <text evidence="1">The sequence shown here is derived from an EMBL/GenBank/DDBJ whole genome shotgun (WGS) entry which is preliminary data.</text>
</comment>
<evidence type="ECO:0000313" key="1">
    <source>
        <dbReference type="EMBL" id="HCY80997.1"/>
    </source>
</evidence>
<evidence type="ECO:0000313" key="2">
    <source>
        <dbReference type="Proteomes" id="UP000263268"/>
    </source>
</evidence>
<dbReference type="AlphaFoldDB" id="A0A3D6BQT6"/>
<protein>
    <submittedName>
        <fullName evidence="1">Uncharacterized protein</fullName>
    </submittedName>
</protein>
<reference evidence="1 2" key="1">
    <citation type="journal article" date="2018" name="Nat. Biotechnol.">
        <title>A standardized bacterial taxonomy based on genome phylogeny substantially revises the tree of life.</title>
        <authorList>
            <person name="Parks D.H."/>
            <person name="Chuvochina M."/>
            <person name="Waite D.W."/>
            <person name="Rinke C."/>
            <person name="Skarshewski A."/>
            <person name="Chaumeil P.A."/>
            <person name="Hugenholtz P."/>
        </authorList>
    </citation>
    <scope>NUCLEOTIDE SEQUENCE [LARGE SCALE GENOMIC DNA]</scope>
    <source>
        <strain evidence="1">UBA10227</strain>
    </source>
</reference>